<gene>
    <name evidence="1" type="ORF">EVG22_30980</name>
</gene>
<dbReference type="AlphaFoldDB" id="A0A6H0TPF0"/>
<reference evidence="2" key="1">
    <citation type="submission" date="2019-02" db="EMBL/GenBank/DDBJ databases">
        <title>Structural and Functional analysis of Lanthipeptide from Bacillus thuringiensis serovar andalousiensis B23193.</title>
        <authorList>
            <person name="Andreeva J.V."/>
            <person name="Grigoreva A."/>
        </authorList>
    </citation>
    <scope>NUCLEOTIDE SEQUENCE [LARGE SCALE GENOMIC DNA]</scope>
    <source>
        <strain evidence="2">B23193</strain>
    </source>
</reference>
<dbReference type="EMBL" id="CP035727">
    <property type="protein sequence ID" value="QIW22423.1"/>
    <property type="molecule type" value="Genomic_DNA"/>
</dbReference>
<name>A0A6H0TPF0_BACTU</name>
<dbReference type="Proteomes" id="UP000501374">
    <property type="component" value="Chromosome"/>
</dbReference>
<evidence type="ECO:0000313" key="2">
    <source>
        <dbReference type="Proteomes" id="UP000501374"/>
    </source>
</evidence>
<dbReference type="RefSeq" id="WP_172555919.1">
    <property type="nucleotide sequence ID" value="NZ_CP035727.2"/>
</dbReference>
<organism evidence="1 2">
    <name type="scientific">Bacillus thuringiensis serovar andalousiensis</name>
    <dbReference type="NCBI Taxonomy" id="257985"/>
    <lineage>
        <taxon>Bacteria</taxon>
        <taxon>Bacillati</taxon>
        <taxon>Bacillota</taxon>
        <taxon>Bacilli</taxon>
        <taxon>Bacillales</taxon>
        <taxon>Bacillaceae</taxon>
        <taxon>Bacillus</taxon>
        <taxon>Bacillus cereus group</taxon>
    </lineage>
</organism>
<evidence type="ECO:0000313" key="1">
    <source>
        <dbReference type="EMBL" id="QIW22423.1"/>
    </source>
</evidence>
<accession>A0A6H0TPF0</accession>
<protein>
    <submittedName>
        <fullName evidence="1">Uncharacterized protein</fullName>
    </submittedName>
</protein>
<proteinExistence type="predicted"/>
<sequence>MDTKKQQTKLQDRQLKYVLAKYIIPDKGFDPNDIRTQEELTDIQEGFDKFFALSEDEKIELFTSIHNGTFKL</sequence>